<keyword evidence="2" id="KW-0238">DNA-binding</keyword>
<sequence>MTEPEVKNKYAVPALDKALDVLEYLVDQEIAKSQTEIAQALGRGPNEIYRVLVNLEGRGYLVRDPLSGHYRASLKMYTLSRRISPIDQLRQCAMPHMEDLAVKVGHSCYLTMLYQSQTMVLVQARSQVPISVNITEGSMFPTLSTTSGKVLLANSNDEVRELLLERIDGYADYSAQDKSQLIKELDEIKQDGSLSAQNQFIQGVVDYASLVGQPDGKVVACLVVSTLNTYNKDLANQAEIIEQVIKTAKTITKQLGC</sequence>
<dbReference type="PANTHER" id="PTHR30136:SF35">
    <property type="entry name" value="HTH-TYPE TRANSCRIPTIONAL REGULATOR RV1719"/>
    <property type="match status" value="1"/>
</dbReference>
<gene>
    <name evidence="6" type="ORF">L0668_19265</name>
</gene>
<dbReference type="SUPFAM" id="SSF55781">
    <property type="entry name" value="GAF domain-like"/>
    <property type="match status" value="1"/>
</dbReference>
<evidence type="ECO:0000256" key="2">
    <source>
        <dbReference type="ARBA" id="ARBA00023125"/>
    </source>
</evidence>
<feature type="domain" description="IclR-ED" evidence="5">
    <location>
        <begin position="75"/>
        <end position="257"/>
    </location>
</feature>
<protein>
    <submittedName>
        <fullName evidence="6">IclR family transcriptional regulator</fullName>
    </submittedName>
</protein>
<evidence type="ECO:0000259" key="5">
    <source>
        <dbReference type="PROSITE" id="PS51078"/>
    </source>
</evidence>
<dbReference type="PROSITE" id="PS51077">
    <property type="entry name" value="HTH_ICLR"/>
    <property type="match status" value="1"/>
</dbReference>
<name>A0ABS9DBN0_9ALTE</name>
<dbReference type="Pfam" id="PF01614">
    <property type="entry name" value="IclR_C"/>
    <property type="match status" value="1"/>
</dbReference>
<accession>A0ABS9DBN0</accession>
<dbReference type="PANTHER" id="PTHR30136">
    <property type="entry name" value="HELIX-TURN-HELIX TRANSCRIPTIONAL REGULATOR, ICLR FAMILY"/>
    <property type="match status" value="1"/>
</dbReference>
<keyword evidence="7" id="KW-1185">Reference proteome</keyword>
<evidence type="ECO:0000256" key="1">
    <source>
        <dbReference type="ARBA" id="ARBA00023015"/>
    </source>
</evidence>
<dbReference type="Gene3D" id="3.30.450.40">
    <property type="match status" value="1"/>
</dbReference>
<evidence type="ECO:0000256" key="3">
    <source>
        <dbReference type="ARBA" id="ARBA00023163"/>
    </source>
</evidence>
<dbReference type="InterPro" id="IPR050707">
    <property type="entry name" value="HTH_MetabolicPath_Reg"/>
</dbReference>
<dbReference type="PROSITE" id="PS51078">
    <property type="entry name" value="ICLR_ED"/>
    <property type="match status" value="1"/>
</dbReference>
<dbReference type="SUPFAM" id="SSF46785">
    <property type="entry name" value="Winged helix' DNA-binding domain"/>
    <property type="match status" value="1"/>
</dbReference>
<dbReference type="InterPro" id="IPR014757">
    <property type="entry name" value="Tscrpt_reg_IclR_C"/>
</dbReference>
<dbReference type="EMBL" id="JAKGAS010000016">
    <property type="protein sequence ID" value="MCF2950256.1"/>
    <property type="molecule type" value="Genomic_DNA"/>
</dbReference>
<evidence type="ECO:0000313" key="7">
    <source>
        <dbReference type="Proteomes" id="UP001521137"/>
    </source>
</evidence>
<dbReference type="SMART" id="SM00346">
    <property type="entry name" value="HTH_ICLR"/>
    <property type="match status" value="1"/>
</dbReference>
<dbReference type="InterPro" id="IPR005471">
    <property type="entry name" value="Tscrpt_reg_IclR_N"/>
</dbReference>
<dbReference type="Pfam" id="PF09339">
    <property type="entry name" value="HTH_IclR"/>
    <property type="match status" value="1"/>
</dbReference>
<dbReference type="Proteomes" id="UP001521137">
    <property type="component" value="Unassembled WGS sequence"/>
</dbReference>
<dbReference type="InterPro" id="IPR029016">
    <property type="entry name" value="GAF-like_dom_sf"/>
</dbReference>
<dbReference type="Gene3D" id="1.10.10.10">
    <property type="entry name" value="Winged helix-like DNA-binding domain superfamily/Winged helix DNA-binding domain"/>
    <property type="match status" value="1"/>
</dbReference>
<dbReference type="InterPro" id="IPR036390">
    <property type="entry name" value="WH_DNA-bd_sf"/>
</dbReference>
<keyword evidence="1" id="KW-0805">Transcription regulation</keyword>
<feature type="domain" description="HTH iclR-type" evidence="4">
    <location>
        <begin position="12"/>
        <end position="74"/>
    </location>
</feature>
<proteinExistence type="predicted"/>
<evidence type="ECO:0000259" key="4">
    <source>
        <dbReference type="PROSITE" id="PS51077"/>
    </source>
</evidence>
<comment type="caution">
    <text evidence="6">The sequence shown here is derived from an EMBL/GenBank/DDBJ whole genome shotgun (WGS) entry which is preliminary data.</text>
</comment>
<reference evidence="6 7" key="1">
    <citation type="submission" date="2022-01" db="EMBL/GenBank/DDBJ databases">
        <title>Paraglaciecola sp. G1-23.</title>
        <authorList>
            <person name="Jin M.S."/>
            <person name="Han D.M."/>
            <person name="Kim H.M."/>
            <person name="Jeon C.O."/>
        </authorList>
    </citation>
    <scope>NUCLEOTIDE SEQUENCE [LARGE SCALE GENOMIC DNA]</scope>
    <source>
        <strain evidence="6 7">G1-23</strain>
    </source>
</reference>
<organism evidence="6 7">
    <name type="scientific">Paraglaciecola algarum</name>
    <dbReference type="NCBI Taxonomy" id="3050085"/>
    <lineage>
        <taxon>Bacteria</taxon>
        <taxon>Pseudomonadati</taxon>
        <taxon>Pseudomonadota</taxon>
        <taxon>Gammaproteobacteria</taxon>
        <taxon>Alteromonadales</taxon>
        <taxon>Alteromonadaceae</taxon>
        <taxon>Paraglaciecola</taxon>
    </lineage>
</organism>
<dbReference type="RefSeq" id="WP_235314356.1">
    <property type="nucleotide sequence ID" value="NZ_JAKGAS010000016.1"/>
</dbReference>
<evidence type="ECO:0000313" key="6">
    <source>
        <dbReference type="EMBL" id="MCF2950256.1"/>
    </source>
</evidence>
<keyword evidence="3" id="KW-0804">Transcription</keyword>
<dbReference type="InterPro" id="IPR036388">
    <property type="entry name" value="WH-like_DNA-bd_sf"/>
</dbReference>